<evidence type="ECO:0000313" key="9">
    <source>
        <dbReference type="EMBL" id="KAF7993537.1"/>
    </source>
</evidence>
<keyword evidence="6 8" id="KW-0472">Membrane</keyword>
<feature type="transmembrane region" description="Helical" evidence="8">
    <location>
        <begin position="256"/>
        <end position="281"/>
    </location>
</feature>
<dbReference type="GO" id="GO:0008527">
    <property type="term" value="F:taste receptor activity"/>
    <property type="evidence" value="ECO:0007669"/>
    <property type="project" value="InterPro"/>
</dbReference>
<feature type="transmembrane region" description="Helical" evidence="8">
    <location>
        <begin position="327"/>
        <end position="348"/>
    </location>
</feature>
<protein>
    <recommendedName>
        <fullName evidence="11">Gustatory receptor</fullName>
    </recommendedName>
</protein>
<keyword evidence="5 8" id="KW-1133">Transmembrane helix</keyword>
<dbReference type="EMBL" id="JACMRX010000003">
    <property type="protein sequence ID" value="KAF7993537.1"/>
    <property type="molecule type" value="Genomic_DNA"/>
</dbReference>
<feature type="transmembrane region" description="Helical" evidence="8">
    <location>
        <begin position="360"/>
        <end position="383"/>
    </location>
</feature>
<evidence type="ECO:0000256" key="5">
    <source>
        <dbReference type="ARBA" id="ARBA00022989"/>
    </source>
</evidence>
<sequence>MIKMSSEPVEIVIHEIENDVNSNTLHFPPQNSRLVDDTSWVIQPSTLFANRTSNKLHRNYSNNAHSFHSAIGPIITIGQYFGIFAMDGVKNPTPEMMTFKMKSWRTIYSCVVSLNILILLYCIVFYLIKASINQNKEVSLSSIGFGMFIGFSFLINVTFTCSSQMWINLQKKWNKVEKSLDMFYQQSPQLRIKFKIIFAVIEFFELGNHFLGVILRGRSANDFIDYMKFYGKLLAEAFLGSNVLLLDSYWLGILGIYVLIIPIIAAFIKSFTNVIIIFLAIGLTEMYKAVNEHVSDLINSNCQSIDWSRLKLHYGMLSDLVRETDRVISPLIVLSIGSNIYYICISLLDGLIPQHDGIVNAIYFFGEFVLLVIKTIAVILFAARINDESKKPILFLSKCPVQGPLFEPQWLQLQLLINEVALTAMNFFSITRKFLITVTTTIISYEVLLLQFHK</sequence>
<evidence type="ECO:0000256" key="7">
    <source>
        <dbReference type="ARBA" id="ARBA00023170"/>
    </source>
</evidence>
<feature type="transmembrane region" description="Helical" evidence="8">
    <location>
        <begin position="434"/>
        <end position="452"/>
    </location>
</feature>
<dbReference type="InterPro" id="IPR009318">
    <property type="entry name" value="Gustatory_rcpt"/>
</dbReference>
<feature type="transmembrane region" description="Helical" evidence="8">
    <location>
        <begin position="67"/>
        <end position="86"/>
    </location>
</feature>
<dbReference type="PANTHER" id="PTHR21421">
    <property type="entry name" value="GUSTATORY RECEPTOR"/>
    <property type="match status" value="1"/>
</dbReference>
<dbReference type="GO" id="GO:0005886">
    <property type="term" value="C:plasma membrane"/>
    <property type="evidence" value="ECO:0007669"/>
    <property type="project" value="UniProtKB-SubCell"/>
</dbReference>
<reference evidence="9 10" key="1">
    <citation type="submission" date="2020-08" db="EMBL/GenBank/DDBJ databases">
        <title>Aphidius gifuensis genome sequencing and assembly.</title>
        <authorList>
            <person name="Du Z."/>
        </authorList>
    </citation>
    <scope>NUCLEOTIDE SEQUENCE [LARGE SCALE GENOMIC DNA]</scope>
    <source>
        <strain evidence="9">YNYX2018</strain>
        <tissue evidence="9">Adults</tissue>
    </source>
</reference>
<comment type="similarity">
    <text evidence="2">Belongs to the insect chemoreceptor superfamily. Gustatory receptor (GR) family. Gr5a subfamily.</text>
</comment>
<evidence type="ECO:0000256" key="1">
    <source>
        <dbReference type="ARBA" id="ARBA00004651"/>
    </source>
</evidence>
<dbReference type="PANTHER" id="PTHR21421:SF29">
    <property type="entry name" value="GUSTATORY RECEPTOR 5A FOR TREHALOSE-RELATED"/>
    <property type="match status" value="1"/>
</dbReference>
<evidence type="ECO:0000256" key="4">
    <source>
        <dbReference type="ARBA" id="ARBA00022692"/>
    </source>
</evidence>
<evidence type="ECO:0000256" key="3">
    <source>
        <dbReference type="ARBA" id="ARBA00022475"/>
    </source>
</evidence>
<evidence type="ECO:0008006" key="11">
    <source>
        <dbReference type="Google" id="ProtNLM"/>
    </source>
</evidence>
<evidence type="ECO:0000256" key="8">
    <source>
        <dbReference type="SAM" id="Phobius"/>
    </source>
</evidence>
<gene>
    <name evidence="9" type="ORF">HCN44_010132</name>
</gene>
<keyword evidence="3" id="KW-1003">Cell membrane</keyword>
<proteinExistence type="inferred from homology"/>
<evidence type="ECO:0000313" key="10">
    <source>
        <dbReference type="Proteomes" id="UP000639338"/>
    </source>
</evidence>
<feature type="transmembrane region" description="Helical" evidence="8">
    <location>
        <begin position="106"/>
        <end position="128"/>
    </location>
</feature>
<keyword evidence="4 8" id="KW-0812">Transmembrane</keyword>
<dbReference type="OrthoDB" id="5800391at2759"/>
<evidence type="ECO:0000256" key="2">
    <source>
        <dbReference type="ARBA" id="ARBA00005327"/>
    </source>
</evidence>
<dbReference type="Pfam" id="PF06151">
    <property type="entry name" value="Trehalose_recp"/>
    <property type="match status" value="1"/>
</dbReference>
<name>A0A834XVV4_APHGI</name>
<dbReference type="Proteomes" id="UP000639338">
    <property type="component" value="Unassembled WGS sequence"/>
</dbReference>
<keyword evidence="10" id="KW-1185">Reference proteome</keyword>
<organism evidence="9 10">
    <name type="scientific">Aphidius gifuensis</name>
    <name type="common">Parasitoid wasp</name>
    <dbReference type="NCBI Taxonomy" id="684658"/>
    <lineage>
        <taxon>Eukaryota</taxon>
        <taxon>Metazoa</taxon>
        <taxon>Ecdysozoa</taxon>
        <taxon>Arthropoda</taxon>
        <taxon>Hexapoda</taxon>
        <taxon>Insecta</taxon>
        <taxon>Pterygota</taxon>
        <taxon>Neoptera</taxon>
        <taxon>Endopterygota</taxon>
        <taxon>Hymenoptera</taxon>
        <taxon>Apocrita</taxon>
        <taxon>Ichneumonoidea</taxon>
        <taxon>Braconidae</taxon>
        <taxon>Aphidiinae</taxon>
        <taxon>Aphidius</taxon>
    </lineage>
</organism>
<dbReference type="GO" id="GO:0050916">
    <property type="term" value="P:sensory perception of sweet taste"/>
    <property type="evidence" value="ECO:0007669"/>
    <property type="project" value="UniProtKB-ARBA"/>
</dbReference>
<feature type="transmembrane region" description="Helical" evidence="8">
    <location>
        <begin position="140"/>
        <end position="167"/>
    </location>
</feature>
<evidence type="ECO:0000256" key="6">
    <source>
        <dbReference type="ARBA" id="ARBA00023136"/>
    </source>
</evidence>
<accession>A0A834XVV4</accession>
<comment type="caution">
    <text evidence="9">The sequence shown here is derived from an EMBL/GenBank/DDBJ whole genome shotgun (WGS) entry which is preliminary data.</text>
</comment>
<keyword evidence="7" id="KW-0675">Receptor</keyword>
<dbReference type="AlphaFoldDB" id="A0A834XVV4"/>
<comment type="subcellular location">
    <subcellularLocation>
        <location evidence="1">Cell membrane</location>
        <topology evidence="1">Multi-pass membrane protein</topology>
    </subcellularLocation>
</comment>